<reference evidence="2" key="1">
    <citation type="journal article" date="2021" name="Proc. Natl. Acad. Sci. U.S.A.">
        <title>A Catalog of Tens of Thousands of Viruses from Human Metagenomes Reveals Hidden Associations with Chronic Diseases.</title>
        <authorList>
            <person name="Tisza M.J."/>
            <person name="Buck C.B."/>
        </authorList>
    </citation>
    <scope>NUCLEOTIDE SEQUENCE</scope>
    <source>
        <strain evidence="2">CtGdK3</strain>
    </source>
</reference>
<dbReference type="EMBL" id="BK014990">
    <property type="protein sequence ID" value="DAD85874.1"/>
    <property type="molecule type" value="Genomic_DNA"/>
</dbReference>
<evidence type="ECO:0000256" key="1">
    <source>
        <dbReference type="SAM" id="MobiDB-lite"/>
    </source>
</evidence>
<dbReference type="InterPro" id="IPR021145">
    <property type="entry name" value="Portal_protein_SPP1_Gp6-like"/>
</dbReference>
<organism evidence="2">
    <name type="scientific">Siphoviridae sp. ctGdK3</name>
    <dbReference type="NCBI Taxonomy" id="2826222"/>
    <lineage>
        <taxon>Viruses</taxon>
        <taxon>Duplodnaviria</taxon>
        <taxon>Heunggongvirae</taxon>
        <taxon>Uroviricota</taxon>
        <taxon>Caudoviricetes</taxon>
    </lineage>
</organism>
<proteinExistence type="predicted"/>
<sequence length="491" mass="55634">MLQMNQKALEAYSAETIQNLVDRIAPILEYRREMYKRYSRKNGLYEIIGDDGQKKTVPFEYYIANMVTGYLSGKAPQYNVRCRNCGEDGAHDEVYIREFKSTIDHIRRYNDDGATYMELVRDYVIMSGAYLYVYENSDNEIVYTRFDSKQTVGIWDYSTPANLVGLVRMWAEEDNEGNPQSVIELLAQSGTRTFRSSSDGYKEEAGDNGSTLWDVIPAVAFENPDNIAIFEPGLSDIKDFEQIRKNIRSMTQENDEAKLLLRGYNYENQATILNEQGEMVPNPARLVEEQAILNARTISVDDDGDIRWLLKDVNYSGLLDVLKSLHDEITMLTGVPNMTDEAFANADNASALGYKLYALDQYTASMDRIFRKGYLALWELICGRLAKKGRKFDFRDIDVVMQRNIPTDKDKSINRAATMKTSGLFSDETCISESQVEVDPAEEIAKRDAEAAANYELAVERAKELGNEDDTPGQDDDKTGEDGDLNGTARP</sequence>
<protein>
    <submittedName>
        <fullName evidence="2">Portal protein</fullName>
    </submittedName>
</protein>
<name>A0A8S5MUV4_9CAUD</name>
<dbReference type="Pfam" id="PF05133">
    <property type="entry name" value="SPP1_portal"/>
    <property type="match status" value="1"/>
</dbReference>
<feature type="region of interest" description="Disordered" evidence="1">
    <location>
        <begin position="460"/>
        <end position="491"/>
    </location>
</feature>
<accession>A0A8S5MUV4</accession>
<evidence type="ECO:0000313" key="2">
    <source>
        <dbReference type="EMBL" id="DAD85874.1"/>
    </source>
</evidence>